<comment type="caution">
    <text evidence="4">The sequence shown here is derived from an EMBL/GenBank/DDBJ whole genome shotgun (WGS) entry which is preliminary data.</text>
</comment>
<protein>
    <submittedName>
        <fullName evidence="4">IS4 family transposase</fullName>
    </submittedName>
</protein>
<evidence type="ECO:0000313" key="4">
    <source>
        <dbReference type="EMBL" id="GEC95824.1"/>
    </source>
</evidence>
<dbReference type="Gene3D" id="1.10.246.40">
    <property type="entry name" value="Tn5 transposase, domain 1"/>
    <property type="match status" value="1"/>
</dbReference>
<proteinExistence type="predicted"/>
<dbReference type="AlphaFoldDB" id="A0A4Y4CWJ0"/>
<evidence type="ECO:0000259" key="1">
    <source>
        <dbReference type="Pfam" id="PF01609"/>
    </source>
</evidence>
<dbReference type="Gene3D" id="1.10.740.10">
    <property type="entry name" value="Transferase Inhibitor Protein From Tn5, Chain"/>
    <property type="match status" value="1"/>
</dbReference>
<dbReference type="GO" id="GO:0006313">
    <property type="term" value="P:DNA transposition"/>
    <property type="evidence" value="ECO:0007669"/>
    <property type="project" value="InterPro"/>
</dbReference>
<name>A0A4Y4CWJ0_ZOORA</name>
<gene>
    <name evidence="4" type="ORF">ZRA01_18970</name>
</gene>
<feature type="domain" description="Transposase Tn5-like N-terminal" evidence="3">
    <location>
        <begin position="2"/>
        <end position="54"/>
    </location>
</feature>
<dbReference type="PANTHER" id="PTHR37319:SF1">
    <property type="entry name" value="TRANSPOSASE TN5 DIMERISATION DOMAIN-CONTAINING PROTEIN"/>
    <property type="match status" value="1"/>
</dbReference>
<dbReference type="Gene3D" id="3.90.350.10">
    <property type="entry name" value="Transposase Inhibitor Protein From Tn5, Chain A, domain 1"/>
    <property type="match status" value="1"/>
</dbReference>
<dbReference type="InterPro" id="IPR012337">
    <property type="entry name" value="RNaseH-like_sf"/>
</dbReference>
<keyword evidence="5" id="KW-1185">Reference proteome</keyword>
<dbReference type="GO" id="GO:0003677">
    <property type="term" value="F:DNA binding"/>
    <property type="evidence" value="ECO:0007669"/>
    <property type="project" value="InterPro"/>
</dbReference>
<organism evidence="4 5">
    <name type="scientific">Zoogloea ramigera</name>
    <dbReference type="NCBI Taxonomy" id="350"/>
    <lineage>
        <taxon>Bacteria</taxon>
        <taxon>Pseudomonadati</taxon>
        <taxon>Pseudomonadota</taxon>
        <taxon>Betaproteobacteria</taxon>
        <taxon>Rhodocyclales</taxon>
        <taxon>Zoogloeaceae</taxon>
        <taxon>Zoogloea</taxon>
    </lineage>
</organism>
<dbReference type="InterPro" id="IPR014737">
    <property type="entry name" value="Transposase_Tn5-like_C"/>
</dbReference>
<dbReference type="PANTHER" id="PTHR37319">
    <property type="entry name" value="TRANSPOSASE"/>
    <property type="match status" value="1"/>
</dbReference>
<dbReference type="InterPro" id="IPR003201">
    <property type="entry name" value="Transposase_Tn5"/>
</dbReference>
<feature type="domain" description="Transposase IS4-like" evidence="1">
    <location>
        <begin position="269"/>
        <end position="336"/>
    </location>
</feature>
<evidence type="ECO:0000313" key="5">
    <source>
        <dbReference type="Proteomes" id="UP000318422"/>
    </source>
</evidence>
<evidence type="ECO:0000259" key="2">
    <source>
        <dbReference type="Pfam" id="PF02281"/>
    </source>
</evidence>
<sequence>MDEFGGAQVGDARLGRRLIKLVDRLGDAPSASIPGACNGRTETQAAYRFFDQARADKRGLGWESVLAPHMARTEARMAAHPVVLCLQDTTELDFNGQDIDGLGRLSYEAQRGMYVHPTYAVTPQRLPLGILDNWMWARPLGTLESRRWVEGYERVAERAQKLPGTRLVYVADREADMLELMQRAHALAYPADYVLRAQHNRCLPQGGKLWPATLATPSLGEIEFTLGPRTRQPARTVRQTLHAHVVALPDGQGGTLQVSCLIACETGLQTGQKPVEWRLLTNRVISTVEQAAELIDWYRCRWEIETLFHVLKNGCRVEALQLGEIKKLELALAIYLVVAWRLTHLQHLARTHPELPASEVFDPVEWQAAWLLAEKDPPKKTPSVREVIRRIAMLGGFLARKGDGEPGVKTLWQGFARVTSFVRGVEKMRTIHAL</sequence>
<dbReference type="InterPro" id="IPR014735">
    <property type="entry name" value="Transposase_Tn5-like_N"/>
</dbReference>
<dbReference type="InterPro" id="IPR038215">
    <property type="entry name" value="TN5-like_N_sf"/>
</dbReference>
<reference evidence="4 5" key="1">
    <citation type="submission" date="2019-06" db="EMBL/GenBank/DDBJ databases">
        <title>Whole genome shotgun sequence of Zoogloea ramigera NBRC 15342.</title>
        <authorList>
            <person name="Hosoyama A."/>
            <person name="Uohara A."/>
            <person name="Ohji S."/>
            <person name="Ichikawa N."/>
        </authorList>
    </citation>
    <scope>NUCLEOTIDE SEQUENCE [LARGE SCALE GENOMIC DNA]</scope>
    <source>
        <strain evidence="4 5">NBRC 15342</strain>
    </source>
</reference>
<dbReference type="Proteomes" id="UP000318422">
    <property type="component" value="Unassembled WGS sequence"/>
</dbReference>
<dbReference type="OrthoDB" id="8617434at2"/>
<accession>A0A4Y4CWJ0</accession>
<dbReference type="Pfam" id="PF02281">
    <property type="entry name" value="Dimer_Tnp_Tn5"/>
    <property type="match status" value="1"/>
</dbReference>
<feature type="domain" description="Transposase Tn5 dimerisation" evidence="2">
    <location>
        <begin position="337"/>
        <end position="429"/>
    </location>
</feature>
<dbReference type="Pfam" id="PF14706">
    <property type="entry name" value="Tnp_DNA_bind"/>
    <property type="match status" value="1"/>
</dbReference>
<dbReference type="SUPFAM" id="SSF53098">
    <property type="entry name" value="Ribonuclease H-like"/>
    <property type="match status" value="1"/>
</dbReference>
<dbReference type="GO" id="GO:0004803">
    <property type="term" value="F:transposase activity"/>
    <property type="evidence" value="ECO:0007669"/>
    <property type="project" value="InterPro"/>
</dbReference>
<dbReference type="NCBIfam" id="NF033590">
    <property type="entry name" value="transpos_IS4_3"/>
    <property type="match status" value="1"/>
</dbReference>
<dbReference type="InterPro" id="IPR047768">
    <property type="entry name" value="Tn5p-like"/>
</dbReference>
<dbReference type="InterPro" id="IPR002559">
    <property type="entry name" value="Transposase_11"/>
</dbReference>
<dbReference type="EMBL" id="BJNV01000027">
    <property type="protein sequence ID" value="GEC95824.1"/>
    <property type="molecule type" value="Genomic_DNA"/>
</dbReference>
<dbReference type="InterPro" id="IPR054836">
    <property type="entry name" value="Tn5_transposase"/>
</dbReference>
<evidence type="ECO:0000259" key="3">
    <source>
        <dbReference type="Pfam" id="PF14706"/>
    </source>
</evidence>
<dbReference type="Pfam" id="PF01609">
    <property type="entry name" value="DDE_Tnp_1"/>
    <property type="match status" value="1"/>
</dbReference>